<accession>A0ACC2VPC1</accession>
<evidence type="ECO:0000313" key="1">
    <source>
        <dbReference type="EMBL" id="KAJ9100971.1"/>
    </source>
</evidence>
<reference evidence="1" key="1">
    <citation type="submission" date="2023-04" db="EMBL/GenBank/DDBJ databases">
        <title>Draft Genome sequencing of Naganishia species isolated from polar environments using Oxford Nanopore Technology.</title>
        <authorList>
            <person name="Leo P."/>
            <person name="Venkateswaran K."/>
        </authorList>
    </citation>
    <scope>NUCLEOTIDE SEQUENCE</scope>
    <source>
        <strain evidence="1">MNA-CCFEE 5261</strain>
    </source>
</reference>
<dbReference type="Proteomes" id="UP001241377">
    <property type="component" value="Unassembled WGS sequence"/>
</dbReference>
<gene>
    <name evidence="1" type="ORF">QFC19_005367</name>
</gene>
<keyword evidence="2" id="KW-1185">Reference proteome</keyword>
<dbReference type="EMBL" id="JASBWR010000060">
    <property type="protein sequence ID" value="KAJ9100971.1"/>
    <property type="molecule type" value="Genomic_DNA"/>
</dbReference>
<proteinExistence type="predicted"/>
<sequence>MLVIIAVGDASRLQDLRNVHIPANVMIIDLPHFERSLFRLSTTGSYGPSGSNSPNSPAGSFMGENGSGGTGPAGLRHYRSRSFNHLQPQPQRDPAQLLSLRGMLNQLCIPVPHQIPISNSGNTAFYVLLLFHMLIDKECSPPAVLTQQPSQVSPVPQGLPAQSKYSMPHFAYPHFQIYPAMYSSPLAQHAPNRTGSPSRQHRVSTSGTRQATPAITATASAPTNPPTGGAFKRSTTMYWDDPQPLGSVSQQLTSNHQQHLSGPQQPPIERRRSGDLPRNMSRMTLNDGVAGSYQRERRESGPARPTDLARRQASGDKG</sequence>
<organism evidence="1 2">
    <name type="scientific">Naganishia cerealis</name>
    <dbReference type="NCBI Taxonomy" id="610337"/>
    <lineage>
        <taxon>Eukaryota</taxon>
        <taxon>Fungi</taxon>
        <taxon>Dikarya</taxon>
        <taxon>Basidiomycota</taxon>
        <taxon>Agaricomycotina</taxon>
        <taxon>Tremellomycetes</taxon>
        <taxon>Filobasidiales</taxon>
        <taxon>Filobasidiaceae</taxon>
        <taxon>Naganishia</taxon>
    </lineage>
</organism>
<name>A0ACC2VPC1_9TREE</name>
<evidence type="ECO:0000313" key="2">
    <source>
        <dbReference type="Proteomes" id="UP001241377"/>
    </source>
</evidence>
<comment type="caution">
    <text evidence="1">The sequence shown here is derived from an EMBL/GenBank/DDBJ whole genome shotgun (WGS) entry which is preliminary data.</text>
</comment>
<protein>
    <submittedName>
        <fullName evidence="1">Uncharacterized protein</fullName>
    </submittedName>
</protein>